<dbReference type="PROSITE" id="PS51545">
    <property type="entry name" value="PIK_HELICAL"/>
    <property type="match status" value="1"/>
</dbReference>
<dbReference type="GO" id="GO:0034271">
    <property type="term" value="C:phosphatidylinositol 3-kinase complex, class III, type I"/>
    <property type="evidence" value="ECO:0007669"/>
    <property type="project" value="TreeGrafter"/>
</dbReference>
<evidence type="ECO:0000256" key="2">
    <source>
        <dbReference type="ARBA" id="ARBA00012073"/>
    </source>
</evidence>
<comment type="catalytic activity">
    <reaction evidence="7">
        <text>a 1,2-diacyl-sn-glycero-3-phospho-(1D-myo-inositol) + ATP = a 1,2-diacyl-sn-glycero-3-phospho-(1D-myo-inositol-3-phosphate) + ADP + H(+)</text>
        <dbReference type="Rhea" id="RHEA:12709"/>
        <dbReference type="ChEBI" id="CHEBI:15378"/>
        <dbReference type="ChEBI" id="CHEBI:30616"/>
        <dbReference type="ChEBI" id="CHEBI:57880"/>
        <dbReference type="ChEBI" id="CHEBI:58088"/>
        <dbReference type="ChEBI" id="CHEBI:456216"/>
        <dbReference type="EC" id="2.7.1.137"/>
    </reaction>
    <physiologicalReaction direction="left-to-right" evidence="7">
        <dbReference type="Rhea" id="RHEA:12710"/>
    </physiologicalReaction>
</comment>
<dbReference type="FunFam" id="1.25.40.70:FF:000009">
    <property type="entry name" value="Phosphatidylinositol 3-kinase VPS34"/>
    <property type="match status" value="1"/>
</dbReference>
<proteinExistence type="inferred from homology"/>
<dbReference type="GO" id="GO:0000045">
    <property type="term" value="P:autophagosome assembly"/>
    <property type="evidence" value="ECO:0007669"/>
    <property type="project" value="TreeGrafter"/>
</dbReference>
<dbReference type="KEGG" id="wic:J056_002145"/>
<dbReference type="SMART" id="SM00146">
    <property type="entry name" value="PI3Kc"/>
    <property type="match status" value="1"/>
</dbReference>
<dbReference type="GO" id="GO:0000407">
    <property type="term" value="C:phagophore assembly site"/>
    <property type="evidence" value="ECO:0007669"/>
    <property type="project" value="TreeGrafter"/>
</dbReference>
<dbReference type="OrthoDB" id="67688at2759"/>
<organism evidence="11 12">
    <name type="scientific">Wallemia ichthyophaga (strain EXF-994 / CBS 113033)</name>
    <dbReference type="NCBI Taxonomy" id="1299270"/>
    <lineage>
        <taxon>Eukaryota</taxon>
        <taxon>Fungi</taxon>
        <taxon>Dikarya</taxon>
        <taxon>Basidiomycota</taxon>
        <taxon>Wallemiomycotina</taxon>
        <taxon>Wallemiomycetes</taxon>
        <taxon>Wallemiales</taxon>
        <taxon>Wallemiaceae</taxon>
        <taxon>Wallemia</taxon>
    </lineage>
</organism>
<dbReference type="InterPro" id="IPR016024">
    <property type="entry name" value="ARM-type_fold"/>
</dbReference>
<dbReference type="HOGENOM" id="CLU_004869_2_0_1"/>
<dbReference type="Pfam" id="PF00454">
    <property type="entry name" value="PI3_PI4_kinase"/>
    <property type="match status" value="1"/>
</dbReference>
<dbReference type="Gene3D" id="1.10.1070.11">
    <property type="entry name" value="Phosphatidylinositol 3-/4-kinase, catalytic domain"/>
    <property type="match status" value="1"/>
</dbReference>
<dbReference type="Proteomes" id="UP000014064">
    <property type="component" value="Unassembled WGS sequence"/>
</dbReference>
<keyword evidence="5 11" id="KW-0418">Kinase</keyword>
<evidence type="ECO:0000259" key="10">
    <source>
        <dbReference type="PROSITE" id="PS51545"/>
    </source>
</evidence>
<dbReference type="GeneID" id="20375097"/>
<dbReference type="CDD" id="cd00870">
    <property type="entry name" value="PI3Ka_III"/>
    <property type="match status" value="1"/>
</dbReference>
<keyword evidence="3" id="KW-0808">Transferase</keyword>
<name>R9APA4_WALI9</name>
<dbReference type="OMA" id="LHKFAQY"/>
<keyword evidence="6" id="KW-0067">ATP-binding</keyword>
<dbReference type="InterPro" id="IPR036940">
    <property type="entry name" value="PI3/4_kinase_cat_sf"/>
</dbReference>
<dbReference type="GO" id="GO:0048015">
    <property type="term" value="P:phosphatidylinositol-mediated signaling"/>
    <property type="evidence" value="ECO:0007669"/>
    <property type="project" value="TreeGrafter"/>
</dbReference>
<keyword evidence="12" id="KW-1185">Reference proteome</keyword>
<evidence type="ECO:0000256" key="8">
    <source>
        <dbReference type="ARBA" id="ARBA00077947"/>
    </source>
</evidence>
<dbReference type="PROSITE" id="PS00916">
    <property type="entry name" value="PI3_4_KINASE_2"/>
    <property type="match status" value="1"/>
</dbReference>
<dbReference type="EMBL" id="KE007225">
    <property type="protein sequence ID" value="EOR04067.1"/>
    <property type="molecule type" value="Genomic_DNA"/>
</dbReference>
<evidence type="ECO:0000256" key="1">
    <source>
        <dbReference type="ARBA" id="ARBA00006209"/>
    </source>
</evidence>
<dbReference type="EC" id="2.7.1.137" evidence="2"/>
<dbReference type="Gene3D" id="1.25.40.70">
    <property type="entry name" value="Phosphatidylinositol 3-kinase, accessory domain (PIK)"/>
    <property type="match status" value="1"/>
</dbReference>
<evidence type="ECO:0000259" key="9">
    <source>
        <dbReference type="PROSITE" id="PS50290"/>
    </source>
</evidence>
<dbReference type="SUPFAM" id="SSF56112">
    <property type="entry name" value="Protein kinase-like (PK-like)"/>
    <property type="match status" value="1"/>
</dbReference>
<dbReference type="InterPro" id="IPR057756">
    <property type="entry name" value="PI3-kinase_type3/VPS34_cat"/>
</dbReference>
<dbReference type="RefSeq" id="XP_009266284.1">
    <property type="nucleotide sequence ID" value="XM_009268009.1"/>
</dbReference>
<dbReference type="GO" id="GO:0005777">
    <property type="term" value="C:peroxisome"/>
    <property type="evidence" value="ECO:0007669"/>
    <property type="project" value="TreeGrafter"/>
</dbReference>
<comment type="similarity">
    <text evidence="1">Belongs to the PI3/PI4-kinase family. Type III PI4K subfamily.</text>
</comment>
<dbReference type="AlphaFoldDB" id="R9APA4"/>
<dbReference type="InterPro" id="IPR018936">
    <property type="entry name" value="PI3/4_kinase_CS"/>
</dbReference>
<evidence type="ECO:0000313" key="12">
    <source>
        <dbReference type="Proteomes" id="UP000014064"/>
    </source>
</evidence>
<evidence type="ECO:0000313" key="11">
    <source>
        <dbReference type="EMBL" id="EOR04067.1"/>
    </source>
</evidence>
<dbReference type="GO" id="GO:0005524">
    <property type="term" value="F:ATP binding"/>
    <property type="evidence" value="ECO:0007669"/>
    <property type="project" value="UniProtKB-KW"/>
</dbReference>
<dbReference type="GO" id="GO:0005768">
    <property type="term" value="C:endosome"/>
    <property type="evidence" value="ECO:0007669"/>
    <property type="project" value="TreeGrafter"/>
</dbReference>
<reference evidence="12" key="1">
    <citation type="journal article" date="2013" name="BMC Genomics">
        <title>Genome and transcriptome sequencing of the halophilic fungus Wallemia ichthyophaga: haloadaptations present and absent.</title>
        <authorList>
            <person name="Zajc J."/>
            <person name="Liu Y."/>
            <person name="Dai W."/>
            <person name="Yang Z."/>
            <person name="Hu J."/>
            <person name="Gostincar C."/>
            <person name="Gunde-Cimerman N."/>
        </authorList>
    </citation>
    <scope>NUCLEOTIDE SEQUENCE [LARGE SCALE GENOMIC DNA]</scope>
    <source>
        <strain evidence="12">EXF-994 / CBS 113033</strain>
    </source>
</reference>
<evidence type="ECO:0000256" key="6">
    <source>
        <dbReference type="ARBA" id="ARBA00022840"/>
    </source>
</evidence>
<evidence type="ECO:0000256" key="7">
    <source>
        <dbReference type="ARBA" id="ARBA00023985"/>
    </source>
</evidence>
<dbReference type="Pfam" id="PF00613">
    <property type="entry name" value="PI3Ka"/>
    <property type="match status" value="1"/>
</dbReference>
<dbReference type="PROSITE" id="PS00915">
    <property type="entry name" value="PI3_4_KINASE_1"/>
    <property type="match status" value="1"/>
</dbReference>
<dbReference type="CDD" id="cd00896">
    <property type="entry name" value="PI3Kc_III"/>
    <property type="match status" value="1"/>
</dbReference>
<gene>
    <name evidence="11" type="ORF">J056_002145</name>
</gene>
<accession>R9APA4</accession>
<dbReference type="STRING" id="1299270.R9APA4"/>
<protein>
    <recommendedName>
        <fullName evidence="2">phosphatidylinositol 3-kinase</fullName>
        <ecNumber evidence="2">2.7.1.137</ecNumber>
    </recommendedName>
    <alternativeName>
        <fullName evidence="8">Vacuolar protein sorting-associated protein 34</fullName>
    </alternativeName>
</protein>
<dbReference type="InterPro" id="IPR011009">
    <property type="entry name" value="Kinase-like_dom_sf"/>
</dbReference>
<dbReference type="InterPro" id="IPR015433">
    <property type="entry name" value="PI3/4_kinase"/>
</dbReference>
<dbReference type="SUPFAM" id="SSF48371">
    <property type="entry name" value="ARM repeat"/>
    <property type="match status" value="1"/>
</dbReference>
<dbReference type="PANTHER" id="PTHR10048:SF7">
    <property type="entry name" value="PHOSPHATIDYLINOSITOL 3-KINASE CATALYTIC SUBUNIT TYPE 3"/>
    <property type="match status" value="1"/>
</dbReference>
<evidence type="ECO:0000256" key="3">
    <source>
        <dbReference type="ARBA" id="ARBA00022679"/>
    </source>
</evidence>
<dbReference type="SMART" id="SM00145">
    <property type="entry name" value="PI3Ka"/>
    <property type="match status" value="1"/>
</dbReference>
<evidence type="ECO:0000256" key="5">
    <source>
        <dbReference type="ARBA" id="ARBA00022777"/>
    </source>
</evidence>
<dbReference type="GO" id="GO:0016303">
    <property type="term" value="F:1-phosphatidylinositol-3-kinase activity"/>
    <property type="evidence" value="ECO:0007669"/>
    <property type="project" value="UniProtKB-EC"/>
</dbReference>
<feature type="domain" description="PI3K/PI4K catalytic" evidence="9">
    <location>
        <begin position="308"/>
        <end position="579"/>
    </location>
</feature>
<dbReference type="GO" id="GO:0006897">
    <property type="term" value="P:endocytosis"/>
    <property type="evidence" value="ECO:0007669"/>
    <property type="project" value="TreeGrafter"/>
</dbReference>
<dbReference type="FunFam" id="3.30.1010.10:FF:000002">
    <property type="entry name" value="Phosphatidylinositol 3-kinase catalytic subunit type 3"/>
    <property type="match status" value="1"/>
</dbReference>
<dbReference type="FunFam" id="1.10.1070.11:FF:000002">
    <property type="entry name" value="Phosphatidylinositol 3-kinase catalytic subunit type 3"/>
    <property type="match status" value="1"/>
</dbReference>
<feature type="domain" description="PIK helical" evidence="10">
    <location>
        <begin position="44"/>
        <end position="231"/>
    </location>
</feature>
<dbReference type="InterPro" id="IPR001263">
    <property type="entry name" value="PI3K_accessory_dom"/>
</dbReference>
<dbReference type="Gene3D" id="3.30.1010.10">
    <property type="entry name" value="Phosphatidylinositol 3-kinase Catalytic Subunit, Chain A, domain 4"/>
    <property type="match status" value="1"/>
</dbReference>
<dbReference type="InterPro" id="IPR000403">
    <property type="entry name" value="PI3/4_kinase_cat_dom"/>
</dbReference>
<keyword evidence="4" id="KW-0547">Nucleotide-binding</keyword>
<sequence>MNHTLTSISEPLASIIVDPDYDRENPAEAKYRRLIRSHRSGLLDRELKPNPRIRDDLKIILNYPPTKELSPSEKNLMWKFRFYLARDKRALTKFLKSVTWTDASEVHQAVDILLPLWTEPDTEDALELLGPGFIHPKVRSYGVKLLSRADNEELLLYLLQLVQAIKFETSKYKHSQNKFNHFNSGLVDLLIRRAVQNDVLGNNLYWYLMVECSGSRYEKLYARVTHSFLQSLVQTPNGNEKRDILKKQAELVECLSKVAKRLRSSKDPRPRKIDNLRNAINDSRNHLSTLPIPLPLPVDARTTVNGINAEKSSVFKSNLFPMLLYFQNNNATSTNEFPIIFKDGDDLRQDQLVVQLFTLMDRLLRKENLDLRLKLFKVLATDTTAGMVQYIPNKTLSTAVNDHGSLLEYFKNSFPNESSLMTFGVEPAILDNFVRSCAGYCVMTFLLGVGDRHLDNLLVCPDGHFFHVDFGYILGRDPKPFPPLLKISKEMVDGMGGPTSAHYHKFKSLCFTAYITLRKNSNLILNLISLMVDANIPDIQIEPDKAVLKVQEKFRLDLSEEDAIKHFEALLNETSYLSVVFDQIHNIAQYWRS</sequence>
<dbReference type="eggNOG" id="KOG0906">
    <property type="taxonomic scope" value="Eukaryota"/>
</dbReference>
<evidence type="ECO:0000256" key="4">
    <source>
        <dbReference type="ARBA" id="ARBA00022741"/>
    </source>
</evidence>
<dbReference type="PANTHER" id="PTHR10048">
    <property type="entry name" value="PHOSPHATIDYLINOSITOL KINASE"/>
    <property type="match status" value="1"/>
</dbReference>
<dbReference type="InterPro" id="IPR042236">
    <property type="entry name" value="PI3K_accessory_sf"/>
</dbReference>
<dbReference type="GO" id="GO:0034272">
    <property type="term" value="C:phosphatidylinositol 3-kinase complex, class III, type II"/>
    <property type="evidence" value="ECO:0007669"/>
    <property type="project" value="TreeGrafter"/>
</dbReference>
<dbReference type="PROSITE" id="PS50290">
    <property type="entry name" value="PI3_4_KINASE_3"/>
    <property type="match status" value="1"/>
</dbReference>